<evidence type="ECO:0000256" key="2">
    <source>
        <dbReference type="ARBA" id="ARBA00022448"/>
    </source>
</evidence>
<gene>
    <name evidence="8" type="ORF">B0A55_09408</name>
</gene>
<keyword evidence="4 6" id="KW-1133">Transmembrane helix</keyword>
<dbReference type="AlphaFoldDB" id="A0A4U0WNG6"/>
<comment type="subcellular location">
    <subcellularLocation>
        <location evidence="1">Membrane</location>
        <topology evidence="1">Multi-pass membrane protein</topology>
    </subcellularLocation>
</comment>
<comment type="caution">
    <text evidence="8">The sequence shown here is derived from an EMBL/GenBank/DDBJ whole genome shotgun (WGS) entry which is preliminary data.</text>
</comment>
<name>A0A4U0WNG6_9PEZI</name>
<feature type="transmembrane region" description="Helical" evidence="6">
    <location>
        <begin position="325"/>
        <end position="342"/>
    </location>
</feature>
<evidence type="ECO:0000256" key="5">
    <source>
        <dbReference type="ARBA" id="ARBA00023136"/>
    </source>
</evidence>
<dbReference type="InterPro" id="IPR005829">
    <property type="entry name" value="Sugar_transporter_CS"/>
</dbReference>
<feature type="transmembrane region" description="Helical" evidence="6">
    <location>
        <begin position="55"/>
        <end position="74"/>
    </location>
</feature>
<accession>A0A4U0WNG6</accession>
<sequence>MAGANKEAIYTQDDAESGHISKHGDDEVAIHTETFAIKREALGEHLPPHYWRSPAFIGTVAALCFGNISNYVSWVLPSNSLLLINESIGPSAQISWVALAYTLGLAVGFLIVGRLSDIFGRRWFFIGGNFLALVSGILGAVAQDVNTLIGGNILGGLAGAVQISFTIAIAELVPNKHRPLWVAAIFFSSFEFACFGPVLAQVFVANTVPGWRVSYFINIAVSAMSVTCFFFFYHPPTFQLLHEDRTKMQQLKRQDFIGLFLFTGGLILFIMGLSWGGATYPWDSAHVIACIVVGFLTLVGFVLWDAYGHHGDPLLPLHLFKTRGYLAMVLTAMVGSCVYYSMNVLWPQQIAYLFAGSTTHHGWLA</sequence>
<dbReference type="PANTHER" id="PTHR23501">
    <property type="entry name" value="MAJOR FACILITATOR SUPERFAMILY"/>
    <property type="match status" value="1"/>
</dbReference>
<feature type="non-terminal residue" evidence="8">
    <location>
        <position position="365"/>
    </location>
</feature>
<feature type="transmembrane region" description="Helical" evidence="6">
    <location>
        <begin position="256"/>
        <end position="278"/>
    </location>
</feature>
<evidence type="ECO:0000259" key="7">
    <source>
        <dbReference type="PROSITE" id="PS50850"/>
    </source>
</evidence>
<dbReference type="PROSITE" id="PS50850">
    <property type="entry name" value="MFS"/>
    <property type="match status" value="1"/>
</dbReference>
<feature type="transmembrane region" description="Helical" evidence="6">
    <location>
        <begin position="94"/>
        <end position="112"/>
    </location>
</feature>
<feature type="transmembrane region" description="Helical" evidence="6">
    <location>
        <begin position="180"/>
        <end position="203"/>
    </location>
</feature>
<organism evidence="8 9">
    <name type="scientific">Friedmanniomyces simplex</name>
    <dbReference type="NCBI Taxonomy" id="329884"/>
    <lineage>
        <taxon>Eukaryota</taxon>
        <taxon>Fungi</taxon>
        <taxon>Dikarya</taxon>
        <taxon>Ascomycota</taxon>
        <taxon>Pezizomycotina</taxon>
        <taxon>Dothideomycetes</taxon>
        <taxon>Dothideomycetidae</taxon>
        <taxon>Mycosphaerellales</taxon>
        <taxon>Teratosphaeriaceae</taxon>
        <taxon>Friedmanniomyces</taxon>
    </lineage>
</organism>
<reference evidence="8 9" key="1">
    <citation type="submission" date="2017-03" db="EMBL/GenBank/DDBJ databases">
        <title>Genomes of endolithic fungi from Antarctica.</title>
        <authorList>
            <person name="Coleine C."/>
            <person name="Masonjones S."/>
            <person name="Stajich J.E."/>
        </authorList>
    </citation>
    <scope>NUCLEOTIDE SEQUENCE [LARGE SCALE GENOMIC DNA]</scope>
    <source>
        <strain evidence="8 9">CCFEE 5184</strain>
    </source>
</reference>
<dbReference type="EMBL" id="NAJQ01000882">
    <property type="protein sequence ID" value="TKA64003.1"/>
    <property type="molecule type" value="Genomic_DNA"/>
</dbReference>
<dbReference type="Proteomes" id="UP000309340">
    <property type="component" value="Unassembled WGS sequence"/>
</dbReference>
<dbReference type="PANTHER" id="PTHR23501:SF109">
    <property type="entry name" value="MAJOR FACILITATOR SUPERFAMILY (MFS) PROFILE DOMAIN-CONTAINING PROTEIN-RELATED"/>
    <property type="match status" value="1"/>
</dbReference>
<evidence type="ECO:0000256" key="4">
    <source>
        <dbReference type="ARBA" id="ARBA00022989"/>
    </source>
</evidence>
<dbReference type="GO" id="GO:0022857">
    <property type="term" value="F:transmembrane transporter activity"/>
    <property type="evidence" value="ECO:0007669"/>
    <property type="project" value="InterPro"/>
</dbReference>
<evidence type="ECO:0000256" key="6">
    <source>
        <dbReference type="SAM" id="Phobius"/>
    </source>
</evidence>
<protein>
    <recommendedName>
        <fullName evidence="7">Major facilitator superfamily (MFS) profile domain-containing protein</fullName>
    </recommendedName>
</protein>
<feature type="transmembrane region" description="Helical" evidence="6">
    <location>
        <begin position="124"/>
        <end position="142"/>
    </location>
</feature>
<evidence type="ECO:0000313" key="9">
    <source>
        <dbReference type="Proteomes" id="UP000309340"/>
    </source>
</evidence>
<keyword evidence="3 6" id="KW-0812">Transmembrane</keyword>
<keyword evidence="2" id="KW-0813">Transport</keyword>
<dbReference type="InterPro" id="IPR036259">
    <property type="entry name" value="MFS_trans_sf"/>
</dbReference>
<dbReference type="Gene3D" id="1.20.1250.20">
    <property type="entry name" value="MFS general substrate transporter like domains"/>
    <property type="match status" value="1"/>
</dbReference>
<dbReference type="PROSITE" id="PS00216">
    <property type="entry name" value="SUGAR_TRANSPORT_1"/>
    <property type="match status" value="1"/>
</dbReference>
<feature type="domain" description="Major facilitator superfamily (MFS) profile" evidence="7">
    <location>
        <begin position="59"/>
        <end position="365"/>
    </location>
</feature>
<keyword evidence="5 6" id="KW-0472">Membrane</keyword>
<dbReference type="GO" id="GO:0005886">
    <property type="term" value="C:plasma membrane"/>
    <property type="evidence" value="ECO:0007669"/>
    <property type="project" value="TreeGrafter"/>
</dbReference>
<dbReference type="SUPFAM" id="SSF103473">
    <property type="entry name" value="MFS general substrate transporter"/>
    <property type="match status" value="1"/>
</dbReference>
<keyword evidence="9" id="KW-1185">Reference proteome</keyword>
<evidence type="ECO:0000256" key="3">
    <source>
        <dbReference type="ARBA" id="ARBA00022692"/>
    </source>
</evidence>
<feature type="transmembrane region" description="Helical" evidence="6">
    <location>
        <begin position="215"/>
        <end position="235"/>
    </location>
</feature>
<feature type="transmembrane region" description="Helical" evidence="6">
    <location>
        <begin position="284"/>
        <end position="304"/>
    </location>
</feature>
<dbReference type="InterPro" id="IPR010573">
    <property type="entry name" value="MFS_Str1/Tri12-like"/>
</dbReference>
<evidence type="ECO:0000256" key="1">
    <source>
        <dbReference type="ARBA" id="ARBA00004141"/>
    </source>
</evidence>
<dbReference type="Pfam" id="PF06609">
    <property type="entry name" value="TRI12"/>
    <property type="match status" value="1"/>
</dbReference>
<dbReference type="InterPro" id="IPR020846">
    <property type="entry name" value="MFS_dom"/>
</dbReference>
<proteinExistence type="predicted"/>
<evidence type="ECO:0000313" key="8">
    <source>
        <dbReference type="EMBL" id="TKA64003.1"/>
    </source>
</evidence>
<feature type="transmembrane region" description="Helical" evidence="6">
    <location>
        <begin position="148"/>
        <end position="173"/>
    </location>
</feature>
<dbReference type="OrthoDB" id="4161376at2759"/>